<accession>A0AAV7JL00</accession>
<keyword evidence="2" id="KW-0479">Metal-binding</keyword>
<feature type="domain" description="CCHC-type" evidence="10">
    <location>
        <begin position="384"/>
        <end position="400"/>
    </location>
</feature>
<evidence type="ECO:0000256" key="6">
    <source>
        <dbReference type="ARBA" id="ARBA00023242"/>
    </source>
</evidence>
<evidence type="ECO:0000256" key="1">
    <source>
        <dbReference type="ARBA" id="ARBA00004123"/>
    </source>
</evidence>
<evidence type="ECO:0000313" key="12">
    <source>
        <dbReference type="Proteomes" id="UP001165289"/>
    </source>
</evidence>
<feature type="compositionally biased region" description="Basic and acidic residues" evidence="9">
    <location>
        <begin position="668"/>
        <end position="699"/>
    </location>
</feature>
<proteinExistence type="predicted"/>
<name>A0AAV7JL00_9METZ</name>
<protein>
    <recommendedName>
        <fullName evidence="7">Zinc finger CCHC domain-containing protein 7</fullName>
    </recommendedName>
    <alternativeName>
        <fullName evidence="8">TRAMP-like complex RNA-binding factor ZCCHC7</fullName>
    </alternativeName>
</protein>
<dbReference type="PANTHER" id="PTHR46543">
    <property type="entry name" value="ZINC FINGER CCHC DOMAIN-CONTAINING PROTEIN 7"/>
    <property type="match status" value="1"/>
</dbReference>
<dbReference type="GO" id="GO:0071035">
    <property type="term" value="P:nuclear polyadenylation-dependent rRNA catabolic process"/>
    <property type="evidence" value="ECO:0007669"/>
    <property type="project" value="TreeGrafter"/>
</dbReference>
<dbReference type="Proteomes" id="UP001165289">
    <property type="component" value="Unassembled WGS sequence"/>
</dbReference>
<feature type="compositionally biased region" description="Basic residues" evidence="9">
    <location>
        <begin position="784"/>
        <end position="801"/>
    </location>
</feature>
<feature type="compositionally biased region" description="Polar residues" evidence="9">
    <location>
        <begin position="552"/>
        <end position="564"/>
    </location>
</feature>
<dbReference type="GO" id="GO:0008270">
    <property type="term" value="F:zinc ion binding"/>
    <property type="evidence" value="ECO:0007669"/>
    <property type="project" value="UniProtKB-KW"/>
</dbReference>
<keyword evidence="6" id="KW-0539">Nucleus</keyword>
<feature type="compositionally biased region" description="Basic residues" evidence="9">
    <location>
        <begin position="764"/>
        <end position="774"/>
    </location>
</feature>
<evidence type="ECO:0000256" key="7">
    <source>
        <dbReference type="ARBA" id="ARBA00041190"/>
    </source>
</evidence>
<feature type="region of interest" description="Disordered" evidence="9">
    <location>
        <begin position="656"/>
        <end position="713"/>
    </location>
</feature>
<dbReference type="PANTHER" id="PTHR46543:SF1">
    <property type="entry name" value="ZINC FINGER CCHC DOMAIN-CONTAINING PROTEIN 7"/>
    <property type="match status" value="1"/>
</dbReference>
<evidence type="ECO:0000256" key="2">
    <source>
        <dbReference type="ARBA" id="ARBA00022723"/>
    </source>
</evidence>
<sequence length="838" mass="97577">MIQLPPKKRVPELKLKKLSVTEPVSKRPSRLNTLPSVTTVIDGIPIIEYICDIDSPQKEFHKESTICLDSSDSVPPSPTGVQMYPRVEQPSVCVQTTSSPEPIKTFTVNNHFQPNVYEKEFHSDYLVAMKKPTRWDSGPRKNYQLDVRTPQVEQSANIVTDTNFQLKPRDPRIKTFRKHHRNIPEQKVTAILDDNLMDISSPEYDPPSPFSPLYDLPISPRVAFDTKITNRRTGFFDSESECSETEFSRESNFYQVLSTSVGRPPEYTGTSMGQEDQKKYFWDSSSSDESNNDVTQINICNQNEEITTKRYTIPRKSKLSSSNDDELENAKYSKTENITPLRSHSASSLKDYTEFKNENMQRRHVCIYCGDRGHASNDACPLRVCSLCFKIGHNYRECTARGKNRPPKCSRCRISCHEKNRCGEIWRQCHNTTFLPNDYPQSAKRHSYNVTMDTQAFRIDQLKSNLYCCNCANYGHVYFQCEKPHPSRYFYVPLVGHYDIPLSVSFREIRDTINTRRCLKSLLPKPYQVIAQNFWGDGNWNEDSDHGHSTDENGCQGNWMQSTSRKSKHGKKEMTYHFIETEGDKPPLKDLGLSSLVGAELQEYQKVAFNAYQLALEQANRNNPIYARDLLNNRGFLTKPPFKSRLAPMVYLPEEHTPARGVSSPPTIKEERRSRERTSHKQTEIKSTHKRDEKRREPRGTYSRSPSYKKQFINNKLIKHNKYEKNIHKRTLKIRSREKPKYDLKDKKIDKHFRDARECINRNRTKRQTQRHVRLSSTDDVIRTKSKNSPKRRYSPKRRKEHSPDTPVLKMEQILNIDSENGEENIYEETFMFIDEVN</sequence>
<evidence type="ECO:0000256" key="5">
    <source>
        <dbReference type="ARBA" id="ARBA00022833"/>
    </source>
</evidence>
<dbReference type="GO" id="GO:0071031">
    <property type="term" value="P:nuclear mRNA surveillance of mRNA 3'-end processing"/>
    <property type="evidence" value="ECO:0007669"/>
    <property type="project" value="TreeGrafter"/>
</dbReference>
<comment type="subcellular location">
    <subcellularLocation>
        <location evidence="1">Nucleus</location>
    </subcellularLocation>
</comment>
<evidence type="ECO:0000256" key="9">
    <source>
        <dbReference type="SAM" id="MobiDB-lite"/>
    </source>
</evidence>
<feature type="domain" description="CCHC-type" evidence="10">
    <location>
        <begin position="365"/>
        <end position="382"/>
    </location>
</feature>
<feature type="compositionally biased region" description="Polar residues" evidence="9">
    <location>
        <begin position="702"/>
        <end position="713"/>
    </location>
</feature>
<evidence type="ECO:0000313" key="11">
    <source>
        <dbReference type="EMBL" id="KAI6649120.1"/>
    </source>
</evidence>
<dbReference type="InterPro" id="IPR051644">
    <property type="entry name" value="TRAMP_AT-DNA-binding"/>
</dbReference>
<dbReference type="GO" id="GO:0031499">
    <property type="term" value="C:TRAMP complex"/>
    <property type="evidence" value="ECO:0007669"/>
    <property type="project" value="TreeGrafter"/>
</dbReference>
<dbReference type="GO" id="GO:0071036">
    <property type="term" value="P:nuclear polyadenylation-dependent snoRNA catabolic process"/>
    <property type="evidence" value="ECO:0007669"/>
    <property type="project" value="TreeGrafter"/>
</dbReference>
<reference evidence="11 12" key="1">
    <citation type="journal article" date="2023" name="BMC Biol.">
        <title>The compact genome of the sponge Oopsacas minuta (Hexactinellida) is lacking key metazoan core genes.</title>
        <authorList>
            <person name="Santini S."/>
            <person name="Schenkelaars Q."/>
            <person name="Jourda C."/>
            <person name="Duchesne M."/>
            <person name="Belahbib H."/>
            <person name="Rocher C."/>
            <person name="Selva M."/>
            <person name="Riesgo A."/>
            <person name="Vervoort M."/>
            <person name="Leys S.P."/>
            <person name="Kodjabachian L."/>
            <person name="Le Bivic A."/>
            <person name="Borchiellini C."/>
            <person name="Claverie J.M."/>
            <person name="Renard E."/>
        </authorList>
    </citation>
    <scope>NUCLEOTIDE SEQUENCE [LARGE SCALE GENOMIC DNA]</scope>
    <source>
        <strain evidence="11">SPO-2</strain>
    </source>
</reference>
<evidence type="ECO:0000256" key="4">
    <source>
        <dbReference type="ARBA" id="ARBA00022771"/>
    </source>
</evidence>
<keyword evidence="5" id="KW-0862">Zinc</keyword>
<dbReference type="SMART" id="SM00343">
    <property type="entry name" value="ZnF_C2HC"/>
    <property type="match status" value="3"/>
</dbReference>
<keyword evidence="12" id="KW-1185">Reference proteome</keyword>
<dbReference type="InterPro" id="IPR001878">
    <property type="entry name" value="Znf_CCHC"/>
</dbReference>
<gene>
    <name evidence="11" type="ORF">LOD99_6840</name>
</gene>
<feature type="region of interest" description="Disordered" evidence="9">
    <location>
        <begin position="764"/>
        <end position="806"/>
    </location>
</feature>
<evidence type="ECO:0000259" key="10">
    <source>
        <dbReference type="SMART" id="SM00343"/>
    </source>
</evidence>
<organism evidence="11 12">
    <name type="scientific">Oopsacas minuta</name>
    <dbReference type="NCBI Taxonomy" id="111878"/>
    <lineage>
        <taxon>Eukaryota</taxon>
        <taxon>Metazoa</taxon>
        <taxon>Porifera</taxon>
        <taxon>Hexactinellida</taxon>
        <taxon>Hexasterophora</taxon>
        <taxon>Lyssacinosida</taxon>
        <taxon>Leucopsacidae</taxon>
        <taxon>Oopsacas</taxon>
    </lineage>
</organism>
<dbReference type="GO" id="GO:0071037">
    <property type="term" value="P:nuclear polyadenylation-dependent snRNA catabolic process"/>
    <property type="evidence" value="ECO:0007669"/>
    <property type="project" value="TreeGrafter"/>
</dbReference>
<dbReference type="GO" id="GO:0003723">
    <property type="term" value="F:RNA binding"/>
    <property type="evidence" value="ECO:0007669"/>
    <property type="project" value="TreeGrafter"/>
</dbReference>
<dbReference type="EMBL" id="JAKMXF010000322">
    <property type="protein sequence ID" value="KAI6649120.1"/>
    <property type="molecule type" value="Genomic_DNA"/>
</dbReference>
<dbReference type="GO" id="GO:0071039">
    <property type="term" value="P:nuclear polyadenylation-dependent CUT catabolic process"/>
    <property type="evidence" value="ECO:0007669"/>
    <property type="project" value="TreeGrafter"/>
</dbReference>
<dbReference type="Gene3D" id="4.10.60.10">
    <property type="entry name" value="Zinc finger, CCHC-type"/>
    <property type="match status" value="1"/>
</dbReference>
<evidence type="ECO:0000256" key="8">
    <source>
        <dbReference type="ARBA" id="ARBA00043023"/>
    </source>
</evidence>
<comment type="caution">
    <text evidence="11">The sequence shown here is derived from an EMBL/GenBank/DDBJ whole genome shotgun (WGS) entry which is preliminary data.</text>
</comment>
<keyword evidence="3" id="KW-0677">Repeat</keyword>
<keyword evidence="4" id="KW-0863">Zinc-finger</keyword>
<dbReference type="AlphaFoldDB" id="A0AAV7JL00"/>
<feature type="region of interest" description="Disordered" evidence="9">
    <location>
        <begin position="541"/>
        <end position="572"/>
    </location>
</feature>
<dbReference type="GO" id="GO:0071038">
    <property type="term" value="P:TRAMP-dependent tRNA surveillance pathway"/>
    <property type="evidence" value="ECO:0007669"/>
    <property type="project" value="TreeGrafter"/>
</dbReference>
<feature type="domain" description="CCHC-type" evidence="10">
    <location>
        <begin position="467"/>
        <end position="483"/>
    </location>
</feature>
<evidence type="ECO:0000256" key="3">
    <source>
        <dbReference type="ARBA" id="ARBA00022737"/>
    </source>
</evidence>